<dbReference type="Proteomes" id="UP000789706">
    <property type="component" value="Unassembled WGS sequence"/>
</dbReference>
<reference evidence="2" key="1">
    <citation type="submission" date="2021-06" db="EMBL/GenBank/DDBJ databases">
        <authorList>
            <person name="Kallberg Y."/>
            <person name="Tangrot J."/>
            <person name="Rosling A."/>
        </authorList>
    </citation>
    <scope>NUCLEOTIDE SEQUENCE</scope>
    <source>
        <strain evidence="2">AZ414A</strain>
    </source>
</reference>
<dbReference type="AlphaFoldDB" id="A0A9N9B7H5"/>
<proteinExistence type="predicted"/>
<dbReference type="OrthoDB" id="2398166at2759"/>
<accession>A0A9N9B7H5</accession>
<dbReference type="EMBL" id="CAJVPK010000901">
    <property type="protein sequence ID" value="CAG8558251.1"/>
    <property type="molecule type" value="Genomic_DNA"/>
</dbReference>
<organism evidence="2 3">
    <name type="scientific">Diversispora eburnea</name>
    <dbReference type="NCBI Taxonomy" id="1213867"/>
    <lineage>
        <taxon>Eukaryota</taxon>
        <taxon>Fungi</taxon>
        <taxon>Fungi incertae sedis</taxon>
        <taxon>Mucoromycota</taxon>
        <taxon>Glomeromycotina</taxon>
        <taxon>Glomeromycetes</taxon>
        <taxon>Diversisporales</taxon>
        <taxon>Diversisporaceae</taxon>
        <taxon>Diversispora</taxon>
    </lineage>
</organism>
<protein>
    <submittedName>
        <fullName evidence="2">8019_t:CDS:1</fullName>
    </submittedName>
</protein>
<evidence type="ECO:0000313" key="2">
    <source>
        <dbReference type="EMBL" id="CAG8558251.1"/>
    </source>
</evidence>
<sequence>MVRVRMKFGTPIFSPADYDYIMQCRDIEPRYKILKDLLDKYKTSSKRIYQIWRGEEANRVAWDQPIPYPQDSNSNQDINCLESETHGFATDTSSANKPDPTINVLHIESQPLDRDKVPLLCNNVPVGPAQSSKRTKTKRSKSDRVLNPPVISKDLTEKIDPEKLAHFRHTVKEGREELANLEYKTDET</sequence>
<feature type="region of interest" description="Disordered" evidence="1">
    <location>
        <begin position="121"/>
        <end position="154"/>
    </location>
</feature>
<evidence type="ECO:0000256" key="1">
    <source>
        <dbReference type="SAM" id="MobiDB-lite"/>
    </source>
</evidence>
<comment type="caution">
    <text evidence="2">The sequence shown here is derived from an EMBL/GenBank/DDBJ whole genome shotgun (WGS) entry which is preliminary data.</text>
</comment>
<evidence type="ECO:0000313" key="3">
    <source>
        <dbReference type="Proteomes" id="UP000789706"/>
    </source>
</evidence>
<keyword evidence="3" id="KW-1185">Reference proteome</keyword>
<gene>
    <name evidence="2" type="ORF">DEBURN_LOCUS7452</name>
</gene>
<name>A0A9N9B7H5_9GLOM</name>